<feature type="region of interest" description="Disordered" evidence="1">
    <location>
        <begin position="350"/>
        <end position="404"/>
    </location>
</feature>
<dbReference type="EMBL" id="NESQ01000006">
    <property type="protein sequence ID" value="PUU83889.1"/>
    <property type="molecule type" value="Genomic_DNA"/>
</dbReference>
<name>A0A2T7A833_TUBBO</name>
<evidence type="ECO:0000256" key="1">
    <source>
        <dbReference type="SAM" id="MobiDB-lite"/>
    </source>
</evidence>
<dbReference type="OrthoDB" id="5422012at2759"/>
<feature type="region of interest" description="Disordered" evidence="1">
    <location>
        <begin position="426"/>
        <end position="456"/>
    </location>
</feature>
<gene>
    <name evidence="2" type="ORF">B9Z19DRAFT_1060650</name>
</gene>
<dbReference type="AlphaFoldDB" id="A0A2T7A833"/>
<organism evidence="2 3">
    <name type="scientific">Tuber borchii</name>
    <name type="common">White truffle</name>
    <dbReference type="NCBI Taxonomy" id="42251"/>
    <lineage>
        <taxon>Eukaryota</taxon>
        <taxon>Fungi</taxon>
        <taxon>Dikarya</taxon>
        <taxon>Ascomycota</taxon>
        <taxon>Pezizomycotina</taxon>
        <taxon>Pezizomycetes</taxon>
        <taxon>Pezizales</taxon>
        <taxon>Tuberaceae</taxon>
        <taxon>Tuber</taxon>
    </lineage>
</organism>
<feature type="compositionally biased region" description="Low complexity" evidence="1">
    <location>
        <begin position="245"/>
        <end position="260"/>
    </location>
</feature>
<feature type="compositionally biased region" description="Basic and acidic residues" evidence="1">
    <location>
        <begin position="170"/>
        <end position="179"/>
    </location>
</feature>
<feature type="compositionally biased region" description="Pro residues" evidence="1">
    <location>
        <begin position="385"/>
        <end position="403"/>
    </location>
</feature>
<dbReference type="Proteomes" id="UP000244722">
    <property type="component" value="Unassembled WGS sequence"/>
</dbReference>
<feature type="compositionally biased region" description="Low complexity" evidence="1">
    <location>
        <begin position="358"/>
        <end position="367"/>
    </location>
</feature>
<keyword evidence="3" id="KW-1185">Reference proteome</keyword>
<protein>
    <submittedName>
        <fullName evidence="2">Uncharacterized protein</fullName>
    </submittedName>
</protein>
<sequence>MWDTIRAAPRKYFFSSSSSTKPSSWKSDSQSTLAPVYPEILSPQKPASTALAIPKQKPIFTRSELLQRIKEGISEFDLPPDPAGKNKENHPLFGAQHKPRIPTLLYLSEDNRLDDAATGNQVLSQLKIALSDSYSEYISNGRGEHEVGYPDEVNVTQKQNKNPDSVQSLRLERPPRRDTPLPTVLEPKTNIPMQSPPTLSPITPRVSSPIHRLRREHRREDSVSPPSGLSPRALYLKEEAQTRPISKSKSLSIISSAKTASPRHRSDQVLNYRSPTSSLQILAHPQAPICPPGRAQTLQGNLDQAPHPGHKLASVPTTEGEELPMTMAQRLALGKERVIAMCGFPDPPLMSKSPPHLNTPSPSTNLPLPAPLTPPRPARILQPSDTPPPPTFKVPRKPLPPRQISPLEDILSLTEEDFKSQEQIKMMKNKPLPPLPRSESTLTISSMRSSISGRWV</sequence>
<feature type="region of interest" description="Disordered" evidence="1">
    <location>
        <begin position="154"/>
        <end position="268"/>
    </location>
</feature>
<evidence type="ECO:0000313" key="3">
    <source>
        <dbReference type="Proteomes" id="UP000244722"/>
    </source>
</evidence>
<feature type="compositionally biased region" description="Polar residues" evidence="1">
    <location>
        <begin position="154"/>
        <end position="168"/>
    </location>
</feature>
<accession>A0A2T7A833</accession>
<evidence type="ECO:0000313" key="2">
    <source>
        <dbReference type="EMBL" id="PUU83889.1"/>
    </source>
</evidence>
<feature type="compositionally biased region" description="Pro residues" evidence="1">
    <location>
        <begin position="368"/>
        <end position="377"/>
    </location>
</feature>
<comment type="caution">
    <text evidence="2">The sequence shown here is derived from an EMBL/GenBank/DDBJ whole genome shotgun (WGS) entry which is preliminary data.</text>
</comment>
<proteinExistence type="predicted"/>
<feature type="compositionally biased region" description="Polar residues" evidence="1">
    <location>
        <begin position="438"/>
        <end position="456"/>
    </location>
</feature>
<reference evidence="2 3" key="1">
    <citation type="submission" date="2017-04" db="EMBL/GenBank/DDBJ databases">
        <title>Draft genome sequence of Tuber borchii Vittad., a whitish edible truffle.</title>
        <authorList>
            <consortium name="DOE Joint Genome Institute"/>
            <person name="Murat C."/>
            <person name="Kuo A."/>
            <person name="Barry K.W."/>
            <person name="Clum A."/>
            <person name="Dockter R.B."/>
            <person name="Fauchery L."/>
            <person name="Iotti M."/>
            <person name="Kohler A."/>
            <person name="Labutti K."/>
            <person name="Lindquist E.A."/>
            <person name="Lipzen A."/>
            <person name="Ohm R.A."/>
            <person name="Wang M."/>
            <person name="Grigoriev I.V."/>
            <person name="Zambonelli A."/>
            <person name="Martin F.M."/>
        </authorList>
    </citation>
    <scope>NUCLEOTIDE SEQUENCE [LARGE SCALE GENOMIC DNA]</scope>
    <source>
        <strain evidence="2 3">Tbo3840</strain>
    </source>
</reference>